<organism evidence="2 3">
    <name type="scientific">Penaeus vannamei</name>
    <name type="common">Whiteleg shrimp</name>
    <name type="synonym">Litopenaeus vannamei</name>
    <dbReference type="NCBI Taxonomy" id="6689"/>
    <lineage>
        <taxon>Eukaryota</taxon>
        <taxon>Metazoa</taxon>
        <taxon>Ecdysozoa</taxon>
        <taxon>Arthropoda</taxon>
        <taxon>Crustacea</taxon>
        <taxon>Multicrustacea</taxon>
        <taxon>Malacostraca</taxon>
        <taxon>Eumalacostraca</taxon>
        <taxon>Eucarida</taxon>
        <taxon>Decapoda</taxon>
        <taxon>Dendrobranchiata</taxon>
        <taxon>Penaeoidea</taxon>
        <taxon>Penaeidae</taxon>
        <taxon>Penaeus</taxon>
    </lineage>
</organism>
<dbReference type="AlphaFoldDB" id="A0A423SEQ7"/>
<feature type="transmembrane region" description="Helical" evidence="1">
    <location>
        <begin position="221"/>
        <end position="241"/>
    </location>
</feature>
<dbReference type="EMBL" id="QCYY01003566">
    <property type="protein sequence ID" value="ROT62672.1"/>
    <property type="molecule type" value="Genomic_DNA"/>
</dbReference>
<keyword evidence="1" id="KW-0472">Membrane</keyword>
<protein>
    <submittedName>
        <fullName evidence="2">Uncharacterized protein</fullName>
    </submittedName>
</protein>
<feature type="transmembrane region" description="Helical" evidence="1">
    <location>
        <begin position="171"/>
        <end position="190"/>
    </location>
</feature>
<feature type="transmembrane region" description="Helical" evidence="1">
    <location>
        <begin position="94"/>
        <end position="115"/>
    </location>
</feature>
<comment type="caution">
    <text evidence="2">The sequence shown here is derived from an EMBL/GenBank/DDBJ whole genome shotgun (WGS) entry which is preliminary data.</text>
</comment>
<reference evidence="2 3" key="2">
    <citation type="submission" date="2019-01" db="EMBL/GenBank/DDBJ databases">
        <title>The decoding of complex shrimp genome reveals the adaptation for benthos swimmer, frequently molting mechanism and breeding impact on genome.</title>
        <authorList>
            <person name="Sun Y."/>
            <person name="Gao Y."/>
            <person name="Yu Y."/>
        </authorList>
    </citation>
    <scope>NUCLEOTIDE SEQUENCE [LARGE SCALE GENOMIC DNA]</scope>
    <source>
        <tissue evidence="2">Muscle</tissue>
    </source>
</reference>
<keyword evidence="3" id="KW-1185">Reference proteome</keyword>
<proteinExistence type="predicted"/>
<feature type="transmembrane region" description="Helical" evidence="1">
    <location>
        <begin position="460"/>
        <end position="479"/>
    </location>
</feature>
<feature type="transmembrane region" description="Helical" evidence="1">
    <location>
        <begin position="12"/>
        <end position="31"/>
    </location>
</feature>
<feature type="transmembrane region" description="Helical" evidence="1">
    <location>
        <begin position="253"/>
        <end position="276"/>
    </location>
</feature>
<dbReference type="Proteomes" id="UP000283509">
    <property type="component" value="Unassembled WGS sequence"/>
</dbReference>
<sequence>MPNRPDTPHCRLPFLLPLYPVNLFLPLYTLLPCHHSLCYSTTHSPILPLYFYPTATLPHILPFCHSTTTESPPPFPHLILLCPLHLLLPPLSFFLSYFLFFSLSFFLSLSLSLSLSRFPIDLSYSLSLSCPLVSSLSSLSSRGSSIFHPLPLSCFLHFVYALPVIRLPTLLSFLYSSSISLFFFSCRFFLFRPSLAFFSFPPTTTSHASVCASSSTFPHRFCFALVIVSSSIPSLFHSFSLSQYVLFLSSLHLSFPLISLIKSLVPPPGLCLLAFLLPDHPNSRSFSLSFCTTSRLILSLSLCTPVSLFSLPPLSLFLGRASRLHFLDCTLFYLSLLSFYSCSLHLLLLIYHSASSLSRGSRYVSSLTSCSSAHLSSLSIVFSCCVTLSCALLFLTAYLSLSHFQSSCHTASTLSHSVLLIFSIRVTCDNLVTRPQLSLASPLILTSLSFLFGSSGEEPFSLFFSAYLSALSLLLNFTLPLPPCVSISIASFYLLIFLLCPSFSIVNLSLSSDLSFLLPHCTVVSFSSLYDPLSLFWSSDGLLYRSLSLSPSLSLHLHLSLSRPLRSALFHSLSSVIVFIYLTEGLTAPSPHSNSQALAPLSLDLRVFLHLRCGLYVSQFPPHFSLSLSSSLLSQLVSSHLSLLQVYTLCLLSLSLIPLRHSHLLLISLPSLLSIDTRTAPSPRPHPDLLLPLHLFSWAYPLLCFRAFLLRLSMSLFLCPLFSHTLSLLTAHTQKWCSSPLVYLSWPPTLSSFSPSLRALLFFCRSLHLC</sequence>
<feature type="transmembrane region" description="Helical" evidence="1">
    <location>
        <begin position="296"/>
        <end position="319"/>
    </location>
</feature>
<gene>
    <name evidence="2" type="ORF">C7M84_019485</name>
</gene>
<keyword evidence="1" id="KW-1133">Transmembrane helix</keyword>
<evidence type="ECO:0000256" key="1">
    <source>
        <dbReference type="SAM" id="Phobius"/>
    </source>
</evidence>
<feature type="transmembrane region" description="Helical" evidence="1">
    <location>
        <begin position="375"/>
        <end position="398"/>
    </location>
</feature>
<accession>A0A423SEQ7</accession>
<feature type="transmembrane region" description="Helical" evidence="1">
    <location>
        <begin position="436"/>
        <end position="454"/>
    </location>
</feature>
<reference evidence="2 3" key="1">
    <citation type="submission" date="2018-04" db="EMBL/GenBank/DDBJ databases">
        <authorList>
            <person name="Zhang X."/>
            <person name="Yuan J."/>
            <person name="Li F."/>
            <person name="Xiang J."/>
        </authorList>
    </citation>
    <scope>NUCLEOTIDE SEQUENCE [LARGE SCALE GENOMIC DNA]</scope>
    <source>
        <tissue evidence="2">Muscle</tissue>
    </source>
</reference>
<evidence type="ECO:0000313" key="2">
    <source>
        <dbReference type="EMBL" id="ROT62672.1"/>
    </source>
</evidence>
<feature type="transmembrane region" description="Helical" evidence="1">
    <location>
        <begin position="491"/>
        <end position="510"/>
    </location>
</feature>
<name>A0A423SEQ7_PENVA</name>
<evidence type="ECO:0000313" key="3">
    <source>
        <dbReference type="Proteomes" id="UP000283509"/>
    </source>
</evidence>
<keyword evidence="1" id="KW-0812">Transmembrane</keyword>
<feature type="transmembrane region" description="Helical" evidence="1">
    <location>
        <begin position="331"/>
        <end position="354"/>
    </location>
</feature>